<dbReference type="GO" id="GO:0006950">
    <property type="term" value="P:response to stress"/>
    <property type="evidence" value="ECO:0007669"/>
    <property type="project" value="UniProtKB-ARBA"/>
</dbReference>
<dbReference type="InterPro" id="IPR025753">
    <property type="entry name" value="AAA_N_dom"/>
</dbReference>
<dbReference type="Pfam" id="PF14363">
    <property type="entry name" value="AAA_assoc"/>
    <property type="match status" value="1"/>
</dbReference>
<feature type="domain" description="AAA+ ATPase" evidence="10">
    <location>
        <begin position="236"/>
        <end position="385"/>
    </location>
</feature>
<keyword evidence="8" id="KW-0812">Transmembrane</keyword>
<evidence type="ECO:0000256" key="6">
    <source>
        <dbReference type="RuleBase" id="RU003651"/>
    </source>
</evidence>
<reference evidence="11 12" key="1">
    <citation type="submission" date="2024-04" db="EMBL/GenBank/DDBJ databases">
        <authorList>
            <person name="Fracassetti M."/>
        </authorList>
    </citation>
    <scope>NUCLEOTIDE SEQUENCE [LARGE SCALE GENOMIC DNA]</scope>
</reference>
<dbReference type="AlphaFoldDB" id="A0AAV2GHM2"/>
<keyword evidence="12" id="KW-1185">Reference proteome</keyword>
<keyword evidence="8" id="KW-1133">Transmembrane helix</keyword>
<sequence>MGERFRRHLATIVAVSTAVVATCEFYNKTVPQEIRSSIADRVHRYISPSDEFTFIVEDRWQRFKNATFDAVGVYLPTKIGPSTSSLMVGHNDSNNILAPVEPAIAVGSTIVDEFQGRRFEWTLHEAAAENSGAGGYFNSRKNRWYQLKCRKEDVEFVTETYLPHVSRVADEIVKERDGLSIFTYSKGDGGWDATVFKHPSTFDTLAMDPALKQDLIDDLNLFVQRRDYFRSVGRAWKRGYLLYGPPGTGKSSLVAAIANHLKYNVYDLQLQSVKSDSDLRDVLTATTNRSILLLEDVDCSSKSTEIRLPKEEIDDQKMKIKHKKDEKSSTDGVTLSGLLNFIDGLWSTCGDERIIILTTNHKEKLDPALLRPGRMDVHIHMGYCSFEGFRLLADNYLGVKEHPSFKCVEDWMQRGIPVTPAEVAQQLMKSDDPQVSLDGLVEFLKNKKEADPPPPAKTEQAEAGKVGKKCEAEAEAEAEEEEDVTSSRSKLLKKILFFFFFLILFLLFLSLFFWGHPWFSSKVSNAGNVILSLLQRITTTTVEALNTENRYCHVVMKLTFKSQLTITRV</sequence>
<accession>A0AAV2GHM2</accession>
<dbReference type="InterPro" id="IPR003959">
    <property type="entry name" value="ATPase_AAA_core"/>
</dbReference>
<dbReference type="GO" id="GO:0016887">
    <property type="term" value="F:ATP hydrolysis activity"/>
    <property type="evidence" value="ECO:0007669"/>
    <property type="project" value="InterPro"/>
</dbReference>
<feature type="signal peptide" evidence="9">
    <location>
        <begin position="1"/>
        <end position="21"/>
    </location>
</feature>
<evidence type="ECO:0000256" key="9">
    <source>
        <dbReference type="SAM" id="SignalP"/>
    </source>
</evidence>
<keyword evidence="3" id="KW-0378">Hydrolase</keyword>
<dbReference type="Pfam" id="PF00004">
    <property type="entry name" value="AAA"/>
    <property type="match status" value="1"/>
</dbReference>
<dbReference type="Proteomes" id="UP001497516">
    <property type="component" value="Chromosome 8"/>
</dbReference>
<dbReference type="SMART" id="SM00382">
    <property type="entry name" value="AAA"/>
    <property type="match status" value="1"/>
</dbReference>
<dbReference type="InterPro" id="IPR003960">
    <property type="entry name" value="ATPase_AAA_CS"/>
</dbReference>
<name>A0AAV2GHM2_9ROSI</name>
<evidence type="ECO:0000256" key="1">
    <source>
        <dbReference type="ARBA" id="ARBA00001946"/>
    </source>
</evidence>
<dbReference type="CDD" id="cd19510">
    <property type="entry name" value="RecA-like_BCS1"/>
    <property type="match status" value="1"/>
</dbReference>
<dbReference type="GO" id="GO:0005524">
    <property type="term" value="F:ATP binding"/>
    <property type="evidence" value="ECO:0007669"/>
    <property type="project" value="UniProtKB-KW"/>
</dbReference>
<evidence type="ECO:0000256" key="5">
    <source>
        <dbReference type="ARBA" id="ARBA00049360"/>
    </source>
</evidence>
<dbReference type="SUPFAM" id="SSF52540">
    <property type="entry name" value="P-loop containing nucleoside triphosphate hydrolases"/>
    <property type="match status" value="1"/>
</dbReference>
<dbReference type="Gene3D" id="6.10.280.40">
    <property type="match status" value="1"/>
</dbReference>
<dbReference type="EMBL" id="OZ034821">
    <property type="protein sequence ID" value="CAL1409223.1"/>
    <property type="molecule type" value="Genomic_DNA"/>
</dbReference>
<dbReference type="Gene3D" id="3.40.50.300">
    <property type="entry name" value="P-loop containing nucleotide triphosphate hydrolases"/>
    <property type="match status" value="1"/>
</dbReference>
<feature type="chain" id="PRO_5043315198" description="AAA+ ATPase domain-containing protein" evidence="9">
    <location>
        <begin position="22"/>
        <end position="569"/>
    </location>
</feature>
<dbReference type="InterPro" id="IPR058017">
    <property type="entry name" value="At3g28540-like_C"/>
</dbReference>
<feature type="region of interest" description="Disordered" evidence="7">
    <location>
        <begin position="447"/>
        <end position="483"/>
    </location>
</feature>
<evidence type="ECO:0000256" key="8">
    <source>
        <dbReference type="SAM" id="Phobius"/>
    </source>
</evidence>
<dbReference type="InterPro" id="IPR050747">
    <property type="entry name" value="Mitochondrial_chaperone_BCS1"/>
</dbReference>
<keyword evidence="8" id="KW-0472">Membrane</keyword>
<evidence type="ECO:0000256" key="4">
    <source>
        <dbReference type="ARBA" id="ARBA00022842"/>
    </source>
</evidence>
<evidence type="ECO:0000313" key="11">
    <source>
        <dbReference type="EMBL" id="CAL1409223.1"/>
    </source>
</evidence>
<evidence type="ECO:0000313" key="12">
    <source>
        <dbReference type="Proteomes" id="UP001497516"/>
    </source>
</evidence>
<evidence type="ECO:0000256" key="7">
    <source>
        <dbReference type="SAM" id="MobiDB-lite"/>
    </source>
</evidence>
<keyword evidence="9" id="KW-0732">Signal</keyword>
<dbReference type="InterPro" id="IPR027417">
    <property type="entry name" value="P-loop_NTPase"/>
</dbReference>
<keyword evidence="6" id="KW-0067">ATP-binding</keyword>
<comment type="cofactor">
    <cofactor evidence="1">
        <name>Mg(2+)</name>
        <dbReference type="ChEBI" id="CHEBI:18420"/>
    </cofactor>
</comment>
<dbReference type="Pfam" id="PF25568">
    <property type="entry name" value="AAA_lid_At3g28540"/>
    <property type="match status" value="1"/>
</dbReference>
<dbReference type="PANTHER" id="PTHR23070">
    <property type="entry name" value="BCS1 AAA-TYPE ATPASE"/>
    <property type="match status" value="1"/>
</dbReference>
<gene>
    <name evidence="11" type="ORF">LTRI10_LOCUS48739</name>
</gene>
<evidence type="ECO:0000256" key="3">
    <source>
        <dbReference type="ARBA" id="ARBA00022801"/>
    </source>
</evidence>
<comment type="catalytic activity">
    <reaction evidence="5">
        <text>ATP + H2O = ADP + phosphate + H(+)</text>
        <dbReference type="Rhea" id="RHEA:13065"/>
        <dbReference type="ChEBI" id="CHEBI:15377"/>
        <dbReference type="ChEBI" id="CHEBI:15378"/>
        <dbReference type="ChEBI" id="CHEBI:30616"/>
        <dbReference type="ChEBI" id="CHEBI:43474"/>
        <dbReference type="ChEBI" id="CHEBI:456216"/>
    </reaction>
</comment>
<dbReference type="InterPro" id="IPR003593">
    <property type="entry name" value="AAA+_ATPase"/>
</dbReference>
<evidence type="ECO:0000259" key="10">
    <source>
        <dbReference type="SMART" id="SM00382"/>
    </source>
</evidence>
<feature type="transmembrane region" description="Helical" evidence="8">
    <location>
        <begin position="495"/>
        <end position="514"/>
    </location>
</feature>
<evidence type="ECO:0000256" key="2">
    <source>
        <dbReference type="ARBA" id="ARBA00007448"/>
    </source>
</evidence>
<comment type="similarity">
    <text evidence="2">Belongs to the AAA ATPase family. BCS1 subfamily.</text>
</comment>
<keyword evidence="6" id="KW-0547">Nucleotide-binding</keyword>
<organism evidence="11 12">
    <name type="scientific">Linum trigynum</name>
    <dbReference type="NCBI Taxonomy" id="586398"/>
    <lineage>
        <taxon>Eukaryota</taxon>
        <taxon>Viridiplantae</taxon>
        <taxon>Streptophyta</taxon>
        <taxon>Embryophyta</taxon>
        <taxon>Tracheophyta</taxon>
        <taxon>Spermatophyta</taxon>
        <taxon>Magnoliopsida</taxon>
        <taxon>eudicotyledons</taxon>
        <taxon>Gunneridae</taxon>
        <taxon>Pentapetalae</taxon>
        <taxon>rosids</taxon>
        <taxon>fabids</taxon>
        <taxon>Malpighiales</taxon>
        <taxon>Linaceae</taxon>
        <taxon>Linum</taxon>
    </lineage>
</organism>
<feature type="compositionally biased region" description="Acidic residues" evidence="7">
    <location>
        <begin position="473"/>
        <end position="483"/>
    </location>
</feature>
<keyword evidence="4" id="KW-0460">Magnesium</keyword>
<proteinExistence type="inferred from homology"/>
<protein>
    <recommendedName>
        <fullName evidence="10">AAA+ ATPase domain-containing protein</fullName>
    </recommendedName>
</protein>
<dbReference type="PROSITE" id="PS00674">
    <property type="entry name" value="AAA"/>
    <property type="match status" value="1"/>
</dbReference>